<evidence type="ECO:0000256" key="5">
    <source>
        <dbReference type="ARBA" id="ARBA00023014"/>
    </source>
</evidence>
<dbReference type="PANTHER" id="PTHR43409:SF7">
    <property type="entry name" value="BLL1977 PROTEIN"/>
    <property type="match status" value="1"/>
</dbReference>
<evidence type="ECO:0000256" key="3">
    <source>
        <dbReference type="ARBA" id="ARBA00022723"/>
    </source>
</evidence>
<keyword evidence="9" id="KW-1185">Reference proteome</keyword>
<dbReference type="SUPFAM" id="SSF102114">
    <property type="entry name" value="Radical SAM enzymes"/>
    <property type="match status" value="1"/>
</dbReference>
<comment type="cofactor">
    <cofactor evidence="1">
        <name>[4Fe-4S] cluster</name>
        <dbReference type="ChEBI" id="CHEBI:49883"/>
    </cofactor>
</comment>
<keyword evidence="3" id="KW-0479">Metal-binding</keyword>
<evidence type="ECO:0000256" key="2">
    <source>
        <dbReference type="ARBA" id="ARBA00022691"/>
    </source>
</evidence>
<dbReference type="PANTHER" id="PTHR43409">
    <property type="entry name" value="ANAEROBIC MAGNESIUM-PROTOPORPHYRIN IX MONOMETHYL ESTER CYCLASE-RELATED"/>
    <property type="match status" value="1"/>
</dbReference>
<dbReference type="SMART" id="SM00729">
    <property type="entry name" value="Elp3"/>
    <property type="match status" value="1"/>
</dbReference>
<dbReference type="SFLD" id="SFLDS00029">
    <property type="entry name" value="Radical_SAM"/>
    <property type="match status" value="1"/>
</dbReference>
<accession>A0ABV9X7V0</accession>
<evidence type="ECO:0000256" key="4">
    <source>
        <dbReference type="ARBA" id="ARBA00023004"/>
    </source>
</evidence>
<dbReference type="PROSITE" id="PS51332">
    <property type="entry name" value="B12_BINDING"/>
    <property type="match status" value="1"/>
</dbReference>
<dbReference type="SFLD" id="SFLDG01082">
    <property type="entry name" value="B12-binding_domain_containing"/>
    <property type="match status" value="1"/>
</dbReference>
<dbReference type="InterPro" id="IPR058240">
    <property type="entry name" value="rSAM_sf"/>
</dbReference>
<protein>
    <submittedName>
        <fullName evidence="8">RiPP maturation radical SAM C-methyltransferase</fullName>
    </submittedName>
</protein>
<dbReference type="Pfam" id="PF04055">
    <property type="entry name" value="Radical_SAM"/>
    <property type="match status" value="1"/>
</dbReference>
<comment type="caution">
    <text evidence="8">The sequence shown here is derived from an EMBL/GenBank/DDBJ whole genome shotgun (WGS) entry which is preliminary data.</text>
</comment>
<dbReference type="CDD" id="cd01335">
    <property type="entry name" value="Radical_SAM"/>
    <property type="match status" value="1"/>
</dbReference>
<dbReference type="InterPro" id="IPR023984">
    <property type="entry name" value="rSAM_ocin_1"/>
</dbReference>
<evidence type="ECO:0000313" key="9">
    <source>
        <dbReference type="Proteomes" id="UP001595829"/>
    </source>
</evidence>
<dbReference type="InterPro" id="IPR006638">
    <property type="entry name" value="Elp3/MiaA/NifB-like_rSAM"/>
</dbReference>
<proteinExistence type="predicted"/>
<dbReference type="CDD" id="cd02068">
    <property type="entry name" value="radical_SAM_B12_BD"/>
    <property type="match status" value="1"/>
</dbReference>
<dbReference type="EMBL" id="JBHSJD010000002">
    <property type="protein sequence ID" value="MFC5021332.1"/>
    <property type="molecule type" value="Genomic_DNA"/>
</dbReference>
<dbReference type="RefSeq" id="WP_345693300.1">
    <property type="nucleotide sequence ID" value="NZ_BAABIT010000001.1"/>
</dbReference>
<dbReference type="InterPro" id="IPR051198">
    <property type="entry name" value="BchE-like"/>
</dbReference>
<dbReference type="Proteomes" id="UP001595829">
    <property type="component" value="Unassembled WGS sequence"/>
</dbReference>
<dbReference type="SFLD" id="SFLDF00324">
    <property type="entry name" value="bacteriocin_maturation"/>
    <property type="match status" value="1"/>
</dbReference>
<evidence type="ECO:0000259" key="7">
    <source>
        <dbReference type="PROSITE" id="PS51332"/>
    </source>
</evidence>
<keyword evidence="5" id="KW-0411">Iron-sulfur</keyword>
<feature type="region of interest" description="Disordered" evidence="6">
    <location>
        <begin position="238"/>
        <end position="257"/>
    </location>
</feature>
<name>A0ABV9X7V0_9ACTN</name>
<feature type="domain" description="B12-binding" evidence="7">
    <location>
        <begin position="96"/>
        <end position="233"/>
    </location>
</feature>
<organism evidence="8 9">
    <name type="scientific">Streptomyces coeruleoprunus</name>
    <dbReference type="NCBI Taxonomy" id="285563"/>
    <lineage>
        <taxon>Bacteria</taxon>
        <taxon>Bacillati</taxon>
        <taxon>Actinomycetota</taxon>
        <taxon>Actinomycetes</taxon>
        <taxon>Kitasatosporales</taxon>
        <taxon>Streptomycetaceae</taxon>
        <taxon>Streptomyces</taxon>
    </lineage>
</organism>
<dbReference type="InterPro" id="IPR013785">
    <property type="entry name" value="Aldolase_TIM"/>
</dbReference>
<reference evidence="9" key="1">
    <citation type="journal article" date="2019" name="Int. J. Syst. Evol. Microbiol.">
        <title>The Global Catalogue of Microorganisms (GCM) 10K type strain sequencing project: providing services to taxonomists for standard genome sequencing and annotation.</title>
        <authorList>
            <consortium name="The Broad Institute Genomics Platform"/>
            <consortium name="The Broad Institute Genome Sequencing Center for Infectious Disease"/>
            <person name="Wu L."/>
            <person name="Ma J."/>
        </authorList>
    </citation>
    <scope>NUCLEOTIDE SEQUENCE [LARGE SCALE GENOMIC DNA]</scope>
    <source>
        <strain evidence="9">CGMCC 4.1648</strain>
    </source>
</reference>
<evidence type="ECO:0000256" key="1">
    <source>
        <dbReference type="ARBA" id="ARBA00001966"/>
    </source>
</evidence>
<gene>
    <name evidence="8" type="ORF">ACFPM3_04085</name>
</gene>
<sequence>MAVGRELTLIDRPVFPPDCTPPRPLRIGLVNMPWARTDTPSIQCGLLQAVLSSFGHDARSLYPNLELSAELGAGLYETLTEAPSERVHLFGEWLFGPAAFGVAHDEEEYRAHFPEVPEICASAGLSWEAVTALRSERLPAWIDELAAREMWAGFDIVGFTSTFLQNVAALALARRLKEARPELVVVFGGANYDGDMGPEYLRSFPFIDYVVVGEGDVAFPRLAAAVARGERPTALPGVCGRGAHGEVEPPAPGARTRTMDALPPPLYDDYFSAVEALGRTNVIGRNTQRLLVEFSRGCWWGEKHHCTFCGLNALGMQYRAKSPGQALAELEELMRRHRVLAVDAVDNILDMAYLGTLCTTLRASPWDVALFFEVKANLTREQVRLLSEAGVWKIQPGLESLSSDVLRLMRKGSSRLLNVRLLKWAHYYGVRVDWNLLTGFPGETDEDYTGQTALVPLLTHLEPPAGVGRIWLERFSPYFTDPSFGMQQVKPKAAYRFAYPVPGIDHSRIAYFFDYEAPGVASADAVAGLAKAVEGWQRAWESDDRPQLTYRRGPDWLTVLDTRGGRRRKATLTGWRARAYELCGDAPRGAARVHRELVELGLLTGPDGSGAGAAEVEEFLRGTVEHGICLEEDGKFLSLALPVRPGRPAPGEGAKRQDTAPGAAG</sequence>
<evidence type="ECO:0000313" key="8">
    <source>
        <dbReference type="EMBL" id="MFC5021332.1"/>
    </source>
</evidence>
<dbReference type="InterPro" id="IPR007197">
    <property type="entry name" value="rSAM"/>
</dbReference>
<keyword evidence="2" id="KW-0949">S-adenosyl-L-methionine</keyword>
<dbReference type="Gene3D" id="3.20.20.70">
    <property type="entry name" value="Aldolase class I"/>
    <property type="match status" value="1"/>
</dbReference>
<dbReference type="InterPro" id="IPR006158">
    <property type="entry name" value="Cobalamin-bd"/>
</dbReference>
<dbReference type="Gene3D" id="3.40.50.280">
    <property type="entry name" value="Cobalamin-binding domain"/>
    <property type="match status" value="1"/>
</dbReference>
<dbReference type="NCBIfam" id="TIGR03975">
    <property type="entry name" value="rSAM_ocin_1"/>
    <property type="match status" value="1"/>
</dbReference>
<keyword evidence="4" id="KW-0408">Iron</keyword>
<feature type="region of interest" description="Disordered" evidence="6">
    <location>
        <begin position="643"/>
        <end position="665"/>
    </location>
</feature>
<evidence type="ECO:0000256" key="6">
    <source>
        <dbReference type="SAM" id="MobiDB-lite"/>
    </source>
</evidence>